<protein>
    <submittedName>
        <fullName evidence="1">Uncharacterized protein</fullName>
    </submittedName>
</protein>
<sequence>MKILYTGIGATKDEHTEAEFLTIMKREFIDKDWVNESFEKKALQLCYKDWILPNEFKLFTFMDWMEYSGASIVCI</sequence>
<name>A0A6C0HRT8_9ZZZZ</name>
<organism evidence="1">
    <name type="scientific">viral metagenome</name>
    <dbReference type="NCBI Taxonomy" id="1070528"/>
    <lineage>
        <taxon>unclassified sequences</taxon>
        <taxon>metagenomes</taxon>
        <taxon>organismal metagenomes</taxon>
    </lineage>
</organism>
<accession>A0A6C0HRT8</accession>
<dbReference type="EMBL" id="MN740008">
    <property type="protein sequence ID" value="QHT83391.1"/>
    <property type="molecule type" value="Genomic_DNA"/>
</dbReference>
<proteinExistence type="predicted"/>
<dbReference type="AlphaFoldDB" id="A0A6C0HRT8"/>
<evidence type="ECO:0000313" key="1">
    <source>
        <dbReference type="EMBL" id="QHT83391.1"/>
    </source>
</evidence>
<reference evidence="1" key="1">
    <citation type="journal article" date="2020" name="Nature">
        <title>Giant virus diversity and host interactions through global metagenomics.</title>
        <authorList>
            <person name="Schulz F."/>
            <person name="Roux S."/>
            <person name="Paez-Espino D."/>
            <person name="Jungbluth S."/>
            <person name="Walsh D.A."/>
            <person name="Denef V.J."/>
            <person name="McMahon K.D."/>
            <person name="Konstantinidis K.T."/>
            <person name="Eloe-Fadrosh E.A."/>
            <person name="Kyrpides N.C."/>
            <person name="Woyke T."/>
        </authorList>
    </citation>
    <scope>NUCLEOTIDE SEQUENCE</scope>
    <source>
        <strain evidence="1">GVMAG-M-3300023184-167</strain>
    </source>
</reference>